<evidence type="ECO:0000256" key="2">
    <source>
        <dbReference type="SAM" id="MobiDB-lite"/>
    </source>
</evidence>
<evidence type="ECO:0000256" key="1">
    <source>
        <dbReference type="SAM" id="Coils"/>
    </source>
</evidence>
<feature type="region of interest" description="Disordered" evidence="2">
    <location>
        <begin position="300"/>
        <end position="336"/>
    </location>
</feature>
<evidence type="ECO:0000313" key="4">
    <source>
        <dbReference type="Proteomes" id="UP000621799"/>
    </source>
</evidence>
<dbReference type="AlphaFoldDB" id="A0A928Z9K7"/>
<evidence type="ECO:0008006" key="5">
    <source>
        <dbReference type="Google" id="ProtNLM"/>
    </source>
</evidence>
<comment type="caution">
    <text evidence="3">The sequence shown here is derived from an EMBL/GenBank/DDBJ whole genome shotgun (WGS) entry which is preliminary data.</text>
</comment>
<proteinExistence type="predicted"/>
<dbReference type="SUPFAM" id="SSF57997">
    <property type="entry name" value="Tropomyosin"/>
    <property type="match status" value="1"/>
</dbReference>
<accession>A0A928Z9K7</accession>
<feature type="non-terminal residue" evidence="3">
    <location>
        <position position="1"/>
    </location>
</feature>
<organism evidence="3 4">
    <name type="scientific">Zarconia navalis LEGE 11467</name>
    <dbReference type="NCBI Taxonomy" id="1828826"/>
    <lineage>
        <taxon>Bacteria</taxon>
        <taxon>Bacillati</taxon>
        <taxon>Cyanobacteriota</taxon>
        <taxon>Cyanophyceae</taxon>
        <taxon>Oscillatoriophycideae</taxon>
        <taxon>Oscillatoriales</taxon>
        <taxon>Oscillatoriales incertae sedis</taxon>
        <taxon>Zarconia</taxon>
        <taxon>Zarconia navalis</taxon>
    </lineage>
</organism>
<reference evidence="3" key="1">
    <citation type="submission" date="2020-10" db="EMBL/GenBank/DDBJ databases">
        <authorList>
            <person name="Castelo-Branco R."/>
            <person name="Eusebio N."/>
            <person name="Adriana R."/>
            <person name="Vieira A."/>
            <person name="Brugerolle De Fraissinette N."/>
            <person name="Rezende De Castro R."/>
            <person name="Schneider M.P."/>
            <person name="Vasconcelos V."/>
            <person name="Leao P.N."/>
        </authorList>
    </citation>
    <scope>NUCLEOTIDE SEQUENCE</scope>
    <source>
        <strain evidence="3">LEGE 11467</strain>
    </source>
</reference>
<protein>
    <recommendedName>
        <fullName evidence="5">KfrA N-terminal DNA-binding domain-containing protein</fullName>
    </recommendedName>
</protein>
<name>A0A928Z9K7_9CYAN</name>
<evidence type="ECO:0000313" key="3">
    <source>
        <dbReference type="EMBL" id="MBE9041783.1"/>
    </source>
</evidence>
<dbReference type="EMBL" id="JADEXN010000245">
    <property type="protein sequence ID" value="MBE9041783.1"/>
    <property type="molecule type" value="Genomic_DNA"/>
</dbReference>
<keyword evidence="4" id="KW-1185">Reference proteome</keyword>
<feature type="coiled-coil region" evidence="1">
    <location>
        <begin position="116"/>
        <end position="213"/>
    </location>
</feature>
<gene>
    <name evidence="3" type="ORF">IQ235_13435</name>
</gene>
<feature type="compositionally biased region" description="Basic residues" evidence="2">
    <location>
        <begin position="327"/>
        <end position="336"/>
    </location>
</feature>
<sequence>GRIVNSSSIYERSNVGGSLGTAQKWANLWHAFEKGEEVEGKFEKFRSVYEAVKRGEEVTGESVSFDDQSEVIPQVEGAIGELAVNVSAIVRQLVEEETTQARESCAEVVRHERELTELARGELERLTDELNGLRKAHEELLERYEVLARGKEVLQGQYESLEGQSADKDEHIERLEARVAELAQKYGTSEARVTELEVTLKTERARSKELESRCTTMGEECATLRDREVQLAQKGAALEVEMSSAKLRYDDERKQRERLEGEIRSLNALLVEKEGRAATAEGETRQLKVQIAALREEGGAQSLELSQEAEERPQQPGQLPVEQEPKRRTRKRSGAK</sequence>
<dbReference type="Proteomes" id="UP000621799">
    <property type="component" value="Unassembled WGS sequence"/>
</dbReference>
<keyword evidence="1" id="KW-0175">Coiled coil</keyword>
<feature type="coiled-coil region" evidence="1">
    <location>
        <begin position="242"/>
        <end position="297"/>
    </location>
</feature>
<dbReference type="RefSeq" id="WP_264321978.1">
    <property type="nucleotide sequence ID" value="NZ_JADEXN010000245.1"/>
</dbReference>